<dbReference type="InterPro" id="IPR018222">
    <property type="entry name" value="Nuclear_transport_factor_2_euk"/>
</dbReference>
<dbReference type="GO" id="GO:0006913">
    <property type="term" value="P:nucleocytoplasmic transport"/>
    <property type="evidence" value="ECO:0007669"/>
    <property type="project" value="UniProtKB-UniRule"/>
</dbReference>
<dbReference type="GO" id="GO:0005634">
    <property type="term" value="C:nucleus"/>
    <property type="evidence" value="ECO:0007669"/>
    <property type="project" value="UniProtKB-SubCell"/>
</dbReference>
<dbReference type="HOGENOM" id="CLU_1818011_0_0_1"/>
<dbReference type="SUPFAM" id="SSF54427">
    <property type="entry name" value="NTF2-like"/>
    <property type="match status" value="1"/>
</dbReference>
<dbReference type="InterPro" id="IPR002075">
    <property type="entry name" value="NTF2_dom"/>
</dbReference>
<dbReference type="Pfam" id="PF02136">
    <property type="entry name" value="NTF2"/>
    <property type="match status" value="1"/>
</dbReference>
<evidence type="ECO:0000259" key="2">
    <source>
        <dbReference type="PROSITE" id="PS50177"/>
    </source>
</evidence>
<dbReference type="Proteomes" id="UP000015102">
    <property type="component" value="Unassembled WGS sequence"/>
</dbReference>
<dbReference type="EMBL" id="CAQQ02157238">
    <property type="status" value="NOT_ANNOTATED_CDS"/>
    <property type="molecule type" value="Genomic_DNA"/>
</dbReference>
<accession>T1GN95</accession>
<dbReference type="GO" id="GO:0051028">
    <property type="term" value="P:mRNA transport"/>
    <property type="evidence" value="ECO:0007669"/>
    <property type="project" value="UniProtKB-UniRule"/>
</dbReference>
<evidence type="ECO:0000313" key="4">
    <source>
        <dbReference type="Proteomes" id="UP000015102"/>
    </source>
</evidence>
<evidence type="ECO:0000256" key="1">
    <source>
        <dbReference type="RuleBase" id="RU369002"/>
    </source>
</evidence>
<dbReference type="EMBL" id="CAQQ02157237">
    <property type="status" value="NOT_ANNOTATED_CDS"/>
    <property type="molecule type" value="Genomic_DNA"/>
</dbReference>
<dbReference type="GO" id="GO:0015031">
    <property type="term" value="P:protein transport"/>
    <property type="evidence" value="ECO:0007669"/>
    <property type="project" value="UniProtKB-KW"/>
</dbReference>
<organism evidence="3 4">
    <name type="scientific">Megaselia scalaris</name>
    <name type="common">Humpbacked fly</name>
    <name type="synonym">Phora scalaris</name>
    <dbReference type="NCBI Taxonomy" id="36166"/>
    <lineage>
        <taxon>Eukaryota</taxon>
        <taxon>Metazoa</taxon>
        <taxon>Ecdysozoa</taxon>
        <taxon>Arthropoda</taxon>
        <taxon>Hexapoda</taxon>
        <taxon>Insecta</taxon>
        <taxon>Pterygota</taxon>
        <taxon>Neoptera</taxon>
        <taxon>Endopterygota</taxon>
        <taxon>Diptera</taxon>
        <taxon>Brachycera</taxon>
        <taxon>Muscomorpha</taxon>
        <taxon>Platypezoidea</taxon>
        <taxon>Phoridae</taxon>
        <taxon>Megaseliini</taxon>
        <taxon>Megaselia</taxon>
    </lineage>
</organism>
<dbReference type="InterPro" id="IPR045875">
    <property type="entry name" value="NTF2"/>
</dbReference>
<feature type="domain" description="NTF2" evidence="2">
    <location>
        <begin position="17"/>
        <end position="131"/>
    </location>
</feature>
<dbReference type="PANTHER" id="PTHR12612">
    <property type="entry name" value="NUCLEAR TRANSPORT FACTOR 2"/>
    <property type="match status" value="1"/>
</dbReference>
<comment type="function">
    <text evidence="1">Has a role in nuclear-cytoplasmic transport of proteins and mRNAs.</text>
</comment>
<comment type="subcellular location">
    <subcellularLocation>
        <location evidence="1">Cytoplasm</location>
    </subcellularLocation>
    <subcellularLocation>
        <location evidence="1">Nucleus</location>
    </subcellularLocation>
</comment>
<dbReference type="OMA" id="FKHIMNT"/>
<dbReference type="GO" id="GO:0005737">
    <property type="term" value="C:cytoplasm"/>
    <property type="evidence" value="ECO:0007669"/>
    <property type="project" value="UniProtKB-SubCell"/>
</dbReference>
<keyword evidence="1" id="KW-0813">Transport</keyword>
<dbReference type="Gene3D" id="3.10.450.50">
    <property type="match status" value="1"/>
</dbReference>
<proteinExistence type="predicted"/>
<dbReference type="PROSITE" id="PS50177">
    <property type="entry name" value="NTF2_DOMAIN"/>
    <property type="match status" value="1"/>
</dbReference>
<protein>
    <recommendedName>
        <fullName evidence="1">NTF2-related export protein</fullName>
    </recommendedName>
</protein>
<reference evidence="4" key="1">
    <citation type="submission" date="2013-02" db="EMBL/GenBank/DDBJ databases">
        <authorList>
            <person name="Hughes D."/>
        </authorList>
    </citation>
    <scope>NUCLEOTIDE SEQUENCE</scope>
    <source>
        <strain>Durham</strain>
        <strain evidence="4">NC isolate 2 -- Noor lab</strain>
    </source>
</reference>
<keyword evidence="4" id="KW-1185">Reference proteome</keyword>
<dbReference type="AlphaFoldDB" id="T1GN95"/>
<keyword evidence="1" id="KW-0539">Nucleus</keyword>
<keyword evidence="1" id="KW-0963">Cytoplasm</keyword>
<reference evidence="3" key="2">
    <citation type="submission" date="2015-06" db="UniProtKB">
        <authorList>
            <consortium name="EnsemblMetazoa"/>
        </authorList>
    </citation>
    <scope>IDENTIFICATION</scope>
</reference>
<keyword evidence="1" id="KW-0653">Protein transport</keyword>
<name>T1GN95_MEGSC</name>
<dbReference type="EMBL" id="CAQQ02157236">
    <property type="status" value="NOT_ANNOTATED_CDS"/>
    <property type="molecule type" value="Genomic_DNA"/>
</dbReference>
<sequence>MNSDPAVKKLFEECNRTAQKFTSLYYQAFDKRRHDLGAMYLDNGLLVWNGNGASGRDQIQSAVLQLPTTNHRLNTLDAQPIIDETTVGQATFCITCGGTVKYNGHEDFLHNCVGEIRRSIALKVVKTLFQHRWEPYISYIIK</sequence>
<dbReference type="EnsemblMetazoa" id="MESCA005039-RA">
    <property type="protein sequence ID" value="MESCA005039-PA"/>
    <property type="gene ID" value="MESCA005039"/>
</dbReference>
<dbReference type="STRING" id="36166.T1GN95"/>
<evidence type="ECO:0000313" key="3">
    <source>
        <dbReference type="EnsemblMetazoa" id="MESCA005039-PA"/>
    </source>
</evidence>
<dbReference type="InterPro" id="IPR032710">
    <property type="entry name" value="NTF2-like_dom_sf"/>
</dbReference>